<evidence type="ECO:0000313" key="3">
    <source>
        <dbReference type="Proteomes" id="UP000703269"/>
    </source>
</evidence>
<sequence length="89" mass="9833">MQSLRSDEMRLSPMENVHRLEHTIARRPSEMRSQGLGLPSWTSGNCLTRVEALSECVYAQSRSTSEPRSRSATVPSAIEASPEWPSCAG</sequence>
<comment type="caution">
    <text evidence="2">The sequence shown here is derived from an EMBL/GenBank/DDBJ whole genome shotgun (WGS) entry which is preliminary data.</text>
</comment>
<evidence type="ECO:0000256" key="1">
    <source>
        <dbReference type="SAM" id="MobiDB-lite"/>
    </source>
</evidence>
<accession>A0A9P3LI37</accession>
<dbReference type="Proteomes" id="UP000703269">
    <property type="component" value="Unassembled WGS sequence"/>
</dbReference>
<dbReference type="AlphaFoldDB" id="A0A9P3LI37"/>
<proteinExistence type="predicted"/>
<feature type="compositionally biased region" description="Polar residues" evidence="1">
    <location>
        <begin position="60"/>
        <end position="74"/>
    </location>
</feature>
<feature type="region of interest" description="Disordered" evidence="1">
    <location>
        <begin position="59"/>
        <end position="89"/>
    </location>
</feature>
<keyword evidence="3" id="KW-1185">Reference proteome</keyword>
<gene>
    <name evidence="2" type="ORF">PsYK624_121580</name>
</gene>
<name>A0A9P3LI37_9APHY</name>
<reference evidence="2 3" key="1">
    <citation type="submission" date="2021-08" db="EMBL/GenBank/DDBJ databases">
        <title>Draft Genome Sequence of Phanerochaete sordida strain YK-624.</title>
        <authorList>
            <person name="Mori T."/>
            <person name="Dohra H."/>
            <person name="Suzuki T."/>
            <person name="Kawagishi H."/>
            <person name="Hirai H."/>
        </authorList>
    </citation>
    <scope>NUCLEOTIDE SEQUENCE [LARGE SCALE GENOMIC DNA]</scope>
    <source>
        <strain evidence="2 3">YK-624</strain>
    </source>
</reference>
<evidence type="ECO:0000313" key="2">
    <source>
        <dbReference type="EMBL" id="GJE95965.1"/>
    </source>
</evidence>
<protein>
    <submittedName>
        <fullName evidence="2">Uncharacterized protein</fullName>
    </submittedName>
</protein>
<organism evidence="2 3">
    <name type="scientific">Phanerochaete sordida</name>
    <dbReference type="NCBI Taxonomy" id="48140"/>
    <lineage>
        <taxon>Eukaryota</taxon>
        <taxon>Fungi</taxon>
        <taxon>Dikarya</taxon>
        <taxon>Basidiomycota</taxon>
        <taxon>Agaricomycotina</taxon>
        <taxon>Agaricomycetes</taxon>
        <taxon>Polyporales</taxon>
        <taxon>Phanerochaetaceae</taxon>
        <taxon>Phanerochaete</taxon>
    </lineage>
</organism>
<dbReference type="EMBL" id="BPQB01000054">
    <property type="protein sequence ID" value="GJE95965.1"/>
    <property type="molecule type" value="Genomic_DNA"/>
</dbReference>